<comment type="caution">
    <text evidence="5">The sequence shown here is derived from an EMBL/GenBank/DDBJ whole genome shotgun (WGS) entry which is preliminary data.</text>
</comment>
<organism evidence="5 6">
    <name type="scientific">Labrys monachus</name>
    <dbReference type="NCBI Taxonomy" id="217067"/>
    <lineage>
        <taxon>Bacteria</taxon>
        <taxon>Pseudomonadati</taxon>
        <taxon>Pseudomonadota</taxon>
        <taxon>Alphaproteobacteria</taxon>
        <taxon>Hyphomicrobiales</taxon>
        <taxon>Xanthobacteraceae</taxon>
        <taxon>Labrys</taxon>
    </lineage>
</organism>
<dbReference type="CDD" id="cd11592">
    <property type="entry name" value="Agmatinase_PAH"/>
    <property type="match status" value="1"/>
</dbReference>
<name>A0ABU0FH00_9HYPH</name>
<dbReference type="Proteomes" id="UP001237448">
    <property type="component" value="Unassembled WGS sequence"/>
</dbReference>
<sequence length="315" mass="33184">MNVLPVNSLDTPRFCGVPTFMRLPQATSLHGLDAAVIGLPSDSGAPFRTGARFGPNAVRAMSVMLRPINPYRGNINVFEKLACADVGDASVVPGYEVESLDRIEESVAALVTAGIVPFGIGGDHSITLAELRAVAARHGPLALVHFDSHSDTWDKYFGGKAYSAGTPFRRAVEEGIVTPGQSIQIGLRGSLFQATDISQSLDLGYDVVTTDEIFDIGFKALADRIAARTAGRPVFLTFDMDFVDPAAAPAVQTPEAGGPSARETLQILRLLHGLDLVGCDVVEANPLYDGPGQITALLAATVLAELMALLASVRG</sequence>
<dbReference type="PROSITE" id="PS01053">
    <property type="entry name" value="ARGINASE_1"/>
    <property type="match status" value="1"/>
</dbReference>
<evidence type="ECO:0000256" key="4">
    <source>
        <dbReference type="RuleBase" id="RU003684"/>
    </source>
</evidence>
<accession>A0ABU0FH00</accession>
<proteinExistence type="inferred from homology"/>
<dbReference type="SUPFAM" id="SSF52768">
    <property type="entry name" value="Arginase/deacetylase"/>
    <property type="match status" value="1"/>
</dbReference>
<evidence type="ECO:0000313" key="6">
    <source>
        <dbReference type="Proteomes" id="UP001237448"/>
    </source>
</evidence>
<keyword evidence="6" id="KW-1185">Reference proteome</keyword>
<reference evidence="5 6" key="1">
    <citation type="submission" date="2023-07" db="EMBL/GenBank/DDBJ databases">
        <title>Genomic Encyclopedia of Type Strains, Phase IV (KMG-IV): sequencing the most valuable type-strain genomes for metagenomic binning, comparative biology and taxonomic classification.</title>
        <authorList>
            <person name="Goeker M."/>
        </authorList>
    </citation>
    <scope>NUCLEOTIDE SEQUENCE [LARGE SCALE GENOMIC DNA]</scope>
    <source>
        <strain evidence="5 6">DSM 5896</strain>
    </source>
</reference>
<dbReference type="Gene3D" id="3.40.800.10">
    <property type="entry name" value="Ureohydrolase domain"/>
    <property type="match status" value="1"/>
</dbReference>
<dbReference type="RefSeq" id="WP_307429907.1">
    <property type="nucleotide sequence ID" value="NZ_JAUSVK010000001.1"/>
</dbReference>
<dbReference type="PANTHER" id="PTHR11358">
    <property type="entry name" value="ARGINASE/AGMATINASE"/>
    <property type="match status" value="1"/>
</dbReference>
<dbReference type="PIRSF" id="PIRSF036979">
    <property type="entry name" value="Arginase"/>
    <property type="match status" value="1"/>
</dbReference>
<comment type="similarity">
    <text evidence="1">Belongs to the arginase family. Agmatinase subfamily.</text>
</comment>
<dbReference type="InterPro" id="IPR020855">
    <property type="entry name" value="Ureohydrolase_Mn_BS"/>
</dbReference>
<evidence type="ECO:0000313" key="5">
    <source>
        <dbReference type="EMBL" id="MDQ0393880.1"/>
    </source>
</evidence>
<dbReference type="EMBL" id="JAUSVK010000001">
    <property type="protein sequence ID" value="MDQ0393880.1"/>
    <property type="molecule type" value="Genomic_DNA"/>
</dbReference>
<protein>
    <submittedName>
        <fullName evidence="5">Agmatinase</fullName>
        <ecNumber evidence="5">3.5.3.11</ecNumber>
    </submittedName>
</protein>
<dbReference type="PROSITE" id="PS51409">
    <property type="entry name" value="ARGINASE_2"/>
    <property type="match status" value="1"/>
</dbReference>
<dbReference type="Pfam" id="PF00491">
    <property type="entry name" value="Arginase"/>
    <property type="match status" value="1"/>
</dbReference>
<evidence type="ECO:0000256" key="3">
    <source>
        <dbReference type="ARBA" id="ARBA00022801"/>
    </source>
</evidence>
<dbReference type="EC" id="3.5.3.11" evidence="5"/>
<keyword evidence="3 4" id="KW-0378">Hydrolase</keyword>
<evidence type="ECO:0000256" key="2">
    <source>
        <dbReference type="ARBA" id="ARBA00022723"/>
    </source>
</evidence>
<dbReference type="InterPro" id="IPR023696">
    <property type="entry name" value="Ureohydrolase_dom_sf"/>
</dbReference>
<keyword evidence="2" id="KW-0479">Metal-binding</keyword>
<dbReference type="GO" id="GO:0008783">
    <property type="term" value="F:agmatinase activity"/>
    <property type="evidence" value="ECO:0007669"/>
    <property type="project" value="UniProtKB-EC"/>
</dbReference>
<dbReference type="InterPro" id="IPR006035">
    <property type="entry name" value="Ureohydrolase"/>
</dbReference>
<dbReference type="PANTHER" id="PTHR11358:SF26">
    <property type="entry name" value="GUANIDINO ACID HYDROLASE, MITOCHONDRIAL"/>
    <property type="match status" value="1"/>
</dbReference>
<gene>
    <name evidence="5" type="ORF">J3R73_003672</name>
</gene>
<dbReference type="PRINTS" id="PR00116">
    <property type="entry name" value="ARGINASE"/>
</dbReference>
<evidence type="ECO:0000256" key="1">
    <source>
        <dbReference type="ARBA" id="ARBA00009227"/>
    </source>
</evidence>